<dbReference type="GO" id="GO:0020037">
    <property type="term" value="F:heme binding"/>
    <property type="evidence" value="ECO:0007669"/>
    <property type="project" value="TreeGrafter"/>
</dbReference>
<dbReference type="EMBL" id="PQWB01000055">
    <property type="protein sequence ID" value="POZ61418.1"/>
    <property type="molecule type" value="Genomic_DNA"/>
</dbReference>
<organism evidence="8 9">
    <name type="scientific">Chromobacterium alticapitis</name>
    <dbReference type="NCBI Taxonomy" id="2073169"/>
    <lineage>
        <taxon>Bacteria</taxon>
        <taxon>Pseudomonadati</taxon>
        <taxon>Pseudomonadota</taxon>
        <taxon>Betaproteobacteria</taxon>
        <taxon>Neisseriales</taxon>
        <taxon>Chromobacteriaceae</taxon>
        <taxon>Chromobacterium</taxon>
    </lineage>
</organism>
<evidence type="ECO:0000256" key="4">
    <source>
        <dbReference type="ARBA" id="ARBA00022989"/>
    </source>
</evidence>
<evidence type="ECO:0000256" key="1">
    <source>
        <dbReference type="ARBA" id="ARBA00004651"/>
    </source>
</evidence>
<proteinExistence type="predicted"/>
<evidence type="ECO:0000256" key="2">
    <source>
        <dbReference type="ARBA" id="ARBA00022475"/>
    </source>
</evidence>
<dbReference type="InterPro" id="IPR016174">
    <property type="entry name" value="Di-haem_cyt_TM"/>
</dbReference>
<feature type="transmembrane region" description="Helical" evidence="6">
    <location>
        <begin position="61"/>
        <end position="79"/>
    </location>
</feature>
<evidence type="ECO:0000259" key="7">
    <source>
        <dbReference type="Pfam" id="PF01292"/>
    </source>
</evidence>
<comment type="subcellular location">
    <subcellularLocation>
        <location evidence="1">Cell membrane</location>
        <topology evidence="1">Multi-pass membrane protein</topology>
    </subcellularLocation>
</comment>
<keyword evidence="2" id="KW-1003">Cell membrane</keyword>
<evidence type="ECO:0000256" key="6">
    <source>
        <dbReference type="SAM" id="Phobius"/>
    </source>
</evidence>
<dbReference type="GO" id="GO:0009055">
    <property type="term" value="F:electron transfer activity"/>
    <property type="evidence" value="ECO:0007669"/>
    <property type="project" value="InterPro"/>
</dbReference>
<name>A0A2S5DEK5_9NEIS</name>
<evidence type="ECO:0000256" key="5">
    <source>
        <dbReference type="ARBA" id="ARBA00023136"/>
    </source>
</evidence>
<comment type="caution">
    <text evidence="8">The sequence shown here is derived from an EMBL/GenBank/DDBJ whole genome shotgun (WGS) entry which is preliminary data.</text>
</comment>
<sequence>MPCWRGTGAFQRRQSETAGGVIPAAAQRVSGRLIMNPEADCTLTPQPVQETNTRRVIDAPIRMFHCLSSLAFAGAWLTAESEHWRALHITLGYTLAGLLLFRLLYGLLGPRQARLSNWLKRVAPLSGLLFWRERQQGLTQCLKPLQQGLMALLVVLLWLNIIPLTLSGYFSNLDGPEWIAESHELMANLMLALIALHLGLVLLGSLLRRQNLIRPMLTGRVPGRGPDLAKHNHAWLAMLILIAAVCFVTYSWQSPGSLIDQQYTSSERQHDEYD</sequence>
<dbReference type="Gene3D" id="1.20.950.20">
    <property type="entry name" value="Transmembrane di-heme cytochromes, Chain C"/>
    <property type="match status" value="1"/>
</dbReference>
<dbReference type="InterPro" id="IPR011577">
    <property type="entry name" value="Cyt_b561_bac/Ni-Hgenase"/>
</dbReference>
<accession>A0A2S5DEK5</accession>
<evidence type="ECO:0000313" key="8">
    <source>
        <dbReference type="EMBL" id="POZ61418.1"/>
    </source>
</evidence>
<keyword evidence="3 6" id="KW-0812">Transmembrane</keyword>
<reference evidence="9" key="1">
    <citation type="submission" date="2018-02" db="EMBL/GenBank/DDBJ databases">
        <authorList>
            <person name="O'Hara-Hanley K."/>
            <person name="Soby S."/>
        </authorList>
    </citation>
    <scope>NUCLEOTIDE SEQUENCE [LARGE SCALE GENOMIC DNA]</scope>
    <source>
        <strain evidence="9">MWU14-2602</strain>
    </source>
</reference>
<feature type="transmembrane region" description="Helical" evidence="6">
    <location>
        <begin position="234"/>
        <end position="252"/>
    </location>
</feature>
<dbReference type="AlphaFoldDB" id="A0A2S5DEK5"/>
<feature type="transmembrane region" description="Helical" evidence="6">
    <location>
        <begin position="149"/>
        <end position="170"/>
    </location>
</feature>
<dbReference type="GO" id="GO:0022904">
    <property type="term" value="P:respiratory electron transport chain"/>
    <property type="evidence" value="ECO:0007669"/>
    <property type="project" value="InterPro"/>
</dbReference>
<feature type="transmembrane region" description="Helical" evidence="6">
    <location>
        <begin position="85"/>
        <end position="105"/>
    </location>
</feature>
<dbReference type="GO" id="GO:0005886">
    <property type="term" value="C:plasma membrane"/>
    <property type="evidence" value="ECO:0007669"/>
    <property type="project" value="UniProtKB-SubCell"/>
</dbReference>
<keyword evidence="4 6" id="KW-1133">Transmembrane helix</keyword>
<dbReference type="InterPro" id="IPR051542">
    <property type="entry name" value="Hydrogenase_cytochrome"/>
</dbReference>
<evidence type="ECO:0000256" key="3">
    <source>
        <dbReference type="ARBA" id="ARBA00022692"/>
    </source>
</evidence>
<feature type="domain" description="Cytochrome b561 bacterial/Ni-hydrogenase" evidence="7">
    <location>
        <begin position="58"/>
        <end position="219"/>
    </location>
</feature>
<dbReference type="Pfam" id="PF01292">
    <property type="entry name" value="Ni_hydr_CYTB"/>
    <property type="match status" value="1"/>
</dbReference>
<keyword evidence="5 6" id="KW-0472">Membrane</keyword>
<dbReference type="Proteomes" id="UP000237082">
    <property type="component" value="Unassembled WGS sequence"/>
</dbReference>
<dbReference type="SUPFAM" id="SSF81342">
    <property type="entry name" value="Transmembrane di-heme cytochromes"/>
    <property type="match status" value="1"/>
</dbReference>
<feature type="transmembrane region" description="Helical" evidence="6">
    <location>
        <begin position="185"/>
        <end position="207"/>
    </location>
</feature>
<evidence type="ECO:0000313" key="9">
    <source>
        <dbReference type="Proteomes" id="UP000237082"/>
    </source>
</evidence>
<keyword evidence="9" id="KW-1185">Reference proteome</keyword>
<gene>
    <name evidence="8" type="ORF">C2I19_13830</name>
</gene>
<dbReference type="PANTHER" id="PTHR30485:SF2">
    <property type="entry name" value="BLL0597 PROTEIN"/>
    <property type="match status" value="1"/>
</dbReference>
<dbReference type="PANTHER" id="PTHR30485">
    <property type="entry name" value="NI/FE-HYDROGENASE 1 B-TYPE CYTOCHROME SUBUNIT"/>
    <property type="match status" value="1"/>
</dbReference>
<protein>
    <submittedName>
        <fullName evidence="8">Cytochrome B</fullName>
    </submittedName>
</protein>